<proteinExistence type="predicted"/>
<gene>
    <name evidence="1" type="ORF">V6N12_068129</name>
</gene>
<evidence type="ECO:0000313" key="2">
    <source>
        <dbReference type="Proteomes" id="UP001472677"/>
    </source>
</evidence>
<name>A0ABR2FPB7_9ROSI</name>
<comment type="caution">
    <text evidence="1">The sequence shown here is derived from an EMBL/GenBank/DDBJ whole genome shotgun (WGS) entry which is preliminary data.</text>
</comment>
<evidence type="ECO:0000313" key="1">
    <source>
        <dbReference type="EMBL" id="KAK8583873.1"/>
    </source>
</evidence>
<organism evidence="1 2">
    <name type="scientific">Hibiscus sabdariffa</name>
    <name type="common">roselle</name>
    <dbReference type="NCBI Taxonomy" id="183260"/>
    <lineage>
        <taxon>Eukaryota</taxon>
        <taxon>Viridiplantae</taxon>
        <taxon>Streptophyta</taxon>
        <taxon>Embryophyta</taxon>
        <taxon>Tracheophyta</taxon>
        <taxon>Spermatophyta</taxon>
        <taxon>Magnoliopsida</taxon>
        <taxon>eudicotyledons</taxon>
        <taxon>Gunneridae</taxon>
        <taxon>Pentapetalae</taxon>
        <taxon>rosids</taxon>
        <taxon>malvids</taxon>
        <taxon>Malvales</taxon>
        <taxon>Malvaceae</taxon>
        <taxon>Malvoideae</taxon>
        <taxon>Hibiscus</taxon>
    </lineage>
</organism>
<dbReference type="Proteomes" id="UP001472677">
    <property type="component" value="Unassembled WGS sequence"/>
</dbReference>
<sequence>MPNYAKLLKDMVSMKRRIREFETVVATKTCLALMHNKVSAKKTDPGSFTIQCSIGHNHSTKALCDPGVISAHLPYVLG</sequence>
<dbReference type="EMBL" id="JBBPBM010000005">
    <property type="protein sequence ID" value="KAK8583873.1"/>
    <property type="molecule type" value="Genomic_DNA"/>
</dbReference>
<reference evidence="1 2" key="1">
    <citation type="journal article" date="2024" name="G3 (Bethesda)">
        <title>Genome assembly of Hibiscus sabdariffa L. provides insights into metabolisms of medicinal natural products.</title>
        <authorList>
            <person name="Kim T."/>
        </authorList>
    </citation>
    <scope>NUCLEOTIDE SEQUENCE [LARGE SCALE GENOMIC DNA]</scope>
    <source>
        <strain evidence="1">TK-2024</strain>
        <tissue evidence="1">Old leaves</tissue>
    </source>
</reference>
<accession>A0ABR2FPB7</accession>
<keyword evidence="2" id="KW-1185">Reference proteome</keyword>
<protein>
    <submittedName>
        <fullName evidence="1">Uncharacterized protein</fullName>
    </submittedName>
</protein>